<keyword evidence="1" id="KW-0812">Transmembrane</keyword>
<evidence type="ECO:0000313" key="5">
    <source>
        <dbReference type="Proteomes" id="UP000247523"/>
    </source>
</evidence>
<dbReference type="OrthoDB" id="9793746at2"/>
<reference evidence="2 5" key="2">
    <citation type="submission" date="2018-05" db="EMBL/GenBank/DDBJ databases">
        <title>Genomic Encyclopedia of Type Strains, Phase IV (KMG-IV): sequencing the most valuable type-strain genomes for metagenomic binning, comparative biology and taxonomic classification.</title>
        <authorList>
            <person name="Goeker M."/>
        </authorList>
    </citation>
    <scope>NUCLEOTIDE SEQUENCE [LARGE SCALE GENOMIC DNA]</scope>
    <source>
        <strain evidence="2 5">DSM 28816</strain>
    </source>
</reference>
<accession>A0A255IGB1</accession>
<evidence type="ECO:0000313" key="3">
    <source>
        <dbReference type="EMBL" id="RDY31567.1"/>
    </source>
</evidence>
<feature type="transmembrane region" description="Helical" evidence="1">
    <location>
        <begin position="12"/>
        <end position="34"/>
    </location>
</feature>
<dbReference type="AlphaFoldDB" id="A0A255IGB1"/>
<comment type="caution">
    <text evidence="2">The sequence shown here is derived from an EMBL/GenBank/DDBJ whole genome shotgun (WGS) entry which is preliminary data.</text>
</comment>
<feature type="transmembrane region" description="Helical" evidence="1">
    <location>
        <begin position="271"/>
        <end position="291"/>
    </location>
</feature>
<feature type="transmembrane region" description="Helical" evidence="1">
    <location>
        <begin position="152"/>
        <end position="183"/>
    </location>
</feature>
<feature type="transmembrane region" description="Helical" evidence="1">
    <location>
        <begin position="54"/>
        <end position="73"/>
    </location>
</feature>
<name>A0A255IGB1_9FIRM</name>
<dbReference type="Proteomes" id="UP000247523">
    <property type="component" value="Unassembled WGS sequence"/>
</dbReference>
<feature type="transmembrane region" description="Helical" evidence="1">
    <location>
        <begin position="239"/>
        <end position="259"/>
    </location>
</feature>
<proteinExistence type="predicted"/>
<feature type="transmembrane region" description="Helical" evidence="1">
    <location>
        <begin position="79"/>
        <end position="100"/>
    </location>
</feature>
<evidence type="ECO:0000256" key="1">
    <source>
        <dbReference type="SAM" id="Phobius"/>
    </source>
</evidence>
<keyword evidence="4" id="KW-1185">Reference proteome</keyword>
<evidence type="ECO:0000313" key="2">
    <source>
        <dbReference type="EMBL" id="PXV86260.1"/>
    </source>
</evidence>
<evidence type="ECO:0000313" key="4">
    <source>
        <dbReference type="Proteomes" id="UP000216411"/>
    </source>
</evidence>
<dbReference type="Pfam" id="PF04018">
    <property type="entry name" value="VCA0040-like"/>
    <property type="match status" value="1"/>
</dbReference>
<dbReference type="InterPro" id="IPR007163">
    <property type="entry name" value="VCA0040-like"/>
</dbReference>
<reference evidence="3" key="3">
    <citation type="submission" date="2018-07" db="EMBL/GenBank/DDBJ databases">
        <authorList>
            <person name="Quirk P.G."/>
            <person name="Krulwich T.A."/>
        </authorList>
    </citation>
    <scope>NUCLEOTIDE SEQUENCE</scope>
    <source>
        <strain evidence="3">CCRI-19302</strain>
    </source>
</reference>
<dbReference type="PANTHER" id="PTHR37308">
    <property type="entry name" value="INTEGRAL MEMBRANE PROTEIN"/>
    <property type="match status" value="1"/>
</dbReference>
<keyword evidence="1" id="KW-1133">Transmembrane helix</keyword>
<feature type="transmembrane region" description="Helical" evidence="1">
    <location>
        <begin position="112"/>
        <end position="132"/>
    </location>
</feature>
<dbReference type="Proteomes" id="UP000216411">
    <property type="component" value="Unassembled WGS sequence"/>
</dbReference>
<gene>
    <name evidence="2" type="ORF">C8E03_11345</name>
    <name evidence="3" type="ORF">CG710_008875</name>
</gene>
<dbReference type="EMBL" id="QICS01000013">
    <property type="protein sequence ID" value="PXV86260.1"/>
    <property type="molecule type" value="Genomic_DNA"/>
</dbReference>
<organism evidence="2 5">
    <name type="scientific">Lachnotalea glycerini</name>
    <dbReference type="NCBI Taxonomy" id="1763509"/>
    <lineage>
        <taxon>Bacteria</taxon>
        <taxon>Bacillati</taxon>
        <taxon>Bacillota</taxon>
        <taxon>Clostridia</taxon>
        <taxon>Lachnospirales</taxon>
        <taxon>Lachnospiraceae</taxon>
        <taxon>Lachnotalea</taxon>
    </lineage>
</organism>
<sequence length="296" mass="31648">MAFLLDVIKGIFMGIANVIPGVSGGTMAVSLGIYDKFISSITGFFKNWRKSCKILLPIVIGIGIGIIGFTYAIEYLLSQHTFVTCMTFVGLIFGGLPMLYTDMRAKMTETKSKIGVGNVIAFVGLFAVVVGLPMLGVGSETSSVLAGTPVNMLILFFVGVIAAATMVIPGVSGSLVLMILGYYYGIINTIKNFLEALKVMDLDALLNGFLVLVPFGIGVLIGIAGIAKIIEYLFNKHSVMTYSAIFGLVLGSPIAIFYNTGLYKHLNEVSIIKLFLGLILCIIGGVMTYYLGKKEA</sequence>
<protein>
    <submittedName>
        <fullName evidence="3">DUF368 domain-containing protein</fullName>
    </submittedName>
    <submittedName>
        <fullName evidence="2">Putative membrane protein</fullName>
    </submittedName>
</protein>
<dbReference type="PANTHER" id="PTHR37308:SF1">
    <property type="entry name" value="POLYPRENYL-PHOSPHATE TRANSPORTER"/>
    <property type="match status" value="1"/>
</dbReference>
<feature type="transmembrane region" description="Helical" evidence="1">
    <location>
        <begin position="204"/>
        <end position="227"/>
    </location>
</feature>
<dbReference type="EMBL" id="NOKA02000013">
    <property type="protein sequence ID" value="RDY31567.1"/>
    <property type="molecule type" value="Genomic_DNA"/>
</dbReference>
<reference evidence="3 4" key="1">
    <citation type="journal article" date="2017" name="Genome Announc.">
        <title>Draft Genome Sequence of a Sporulating and Motile Strain of Lachnotalea glycerini Isolated from Water in Quebec City, Canada.</title>
        <authorList>
            <person name="Maheux A.F."/>
            <person name="Boudreau D.K."/>
            <person name="Berube E."/>
            <person name="Boissinot M."/>
            <person name="Raymond F."/>
            <person name="Brodeur S."/>
            <person name="Corbeil J."/>
            <person name="Isabel S."/>
            <person name="Omar R.F."/>
            <person name="Bergeron M.G."/>
        </authorList>
    </citation>
    <scope>NUCLEOTIDE SEQUENCE [LARGE SCALE GENOMIC DNA]</scope>
    <source>
        <strain evidence="3 4">CCRI-19302</strain>
    </source>
</reference>
<keyword evidence="1" id="KW-0472">Membrane</keyword>